<dbReference type="GeneID" id="589463"/>
<reference evidence="12" key="1">
    <citation type="submission" date="2015-02" db="EMBL/GenBank/DDBJ databases">
        <title>Genome sequencing for Strongylocentrotus purpuratus.</title>
        <authorList>
            <person name="Murali S."/>
            <person name="Liu Y."/>
            <person name="Vee V."/>
            <person name="English A."/>
            <person name="Wang M."/>
            <person name="Skinner E."/>
            <person name="Han Y."/>
            <person name="Muzny D.M."/>
            <person name="Worley K.C."/>
            <person name="Gibbs R.A."/>
        </authorList>
    </citation>
    <scope>NUCLEOTIDE SEQUENCE</scope>
</reference>
<keyword evidence="7 10" id="KW-0443">Lipid metabolism</keyword>
<feature type="transmembrane region" description="Helical" evidence="10">
    <location>
        <begin position="201"/>
        <end position="225"/>
    </location>
</feature>
<organism evidence="11 12">
    <name type="scientific">Strongylocentrotus purpuratus</name>
    <name type="common">Purple sea urchin</name>
    <dbReference type="NCBI Taxonomy" id="7668"/>
    <lineage>
        <taxon>Eukaryota</taxon>
        <taxon>Metazoa</taxon>
        <taxon>Echinodermata</taxon>
        <taxon>Eleutherozoa</taxon>
        <taxon>Echinozoa</taxon>
        <taxon>Echinoidea</taxon>
        <taxon>Euechinoidea</taxon>
        <taxon>Echinacea</taxon>
        <taxon>Camarodonta</taxon>
        <taxon>Echinidea</taxon>
        <taxon>Strongylocentrotidae</taxon>
        <taxon>Strongylocentrotus</taxon>
    </lineage>
</organism>
<keyword evidence="3 10" id="KW-0808">Transferase</keyword>
<keyword evidence="4 10" id="KW-0812">Transmembrane</keyword>
<keyword evidence="5 10" id="KW-0276">Fatty acid metabolism</keyword>
<dbReference type="OrthoDB" id="10259681at2759"/>
<dbReference type="Proteomes" id="UP000007110">
    <property type="component" value="Unassembled WGS sequence"/>
</dbReference>
<dbReference type="GO" id="GO:0019367">
    <property type="term" value="P:fatty acid elongation, saturated fatty acid"/>
    <property type="evidence" value="ECO:0000318"/>
    <property type="project" value="GO_Central"/>
</dbReference>
<evidence type="ECO:0000256" key="7">
    <source>
        <dbReference type="ARBA" id="ARBA00023098"/>
    </source>
</evidence>
<dbReference type="GO" id="GO:0005789">
    <property type="term" value="C:endoplasmic reticulum membrane"/>
    <property type="evidence" value="ECO:0000318"/>
    <property type="project" value="GO_Central"/>
</dbReference>
<dbReference type="GO" id="GO:0009922">
    <property type="term" value="F:fatty acid elongase activity"/>
    <property type="evidence" value="ECO:0000318"/>
    <property type="project" value="GO_Central"/>
</dbReference>
<dbReference type="RefSeq" id="XP_030852941.1">
    <property type="nucleotide sequence ID" value="XM_030997081.1"/>
</dbReference>
<keyword evidence="2 10" id="KW-0444">Lipid biosynthesis</keyword>
<feature type="transmembrane region" description="Helical" evidence="10">
    <location>
        <begin position="169"/>
        <end position="189"/>
    </location>
</feature>
<evidence type="ECO:0000313" key="11">
    <source>
        <dbReference type="EnsemblMetazoa" id="XP_030852941"/>
    </source>
</evidence>
<keyword evidence="9 10" id="KW-0275">Fatty acid biosynthesis</keyword>
<accession>A0A7M7PMK3</accession>
<evidence type="ECO:0000256" key="8">
    <source>
        <dbReference type="ARBA" id="ARBA00023136"/>
    </source>
</evidence>
<evidence type="ECO:0000256" key="2">
    <source>
        <dbReference type="ARBA" id="ARBA00022516"/>
    </source>
</evidence>
<dbReference type="EC" id="2.3.1.199" evidence="10"/>
<dbReference type="PANTHER" id="PTHR11157:SF17">
    <property type="entry name" value="ELONGATION OF VERY LONG CHAIN FATTY ACIDS PROTEIN 6"/>
    <property type="match status" value="1"/>
</dbReference>
<evidence type="ECO:0000256" key="3">
    <source>
        <dbReference type="ARBA" id="ARBA00022679"/>
    </source>
</evidence>
<evidence type="ECO:0000313" key="12">
    <source>
        <dbReference type="Proteomes" id="UP000007110"/>
    </source>
</evidence>
<dbReference type="GO" id="GO:0034625">
    <property type="term" value="P:fatty acid elongation, monounsaturated fatty acid"/>
    <property type="evidence" value="ECO:0000318"/>
    <property type="project" value="GO_Central"/>
</dbReference>
<dbReference type="AlphaFoldDB" id="A0A7M7PMK3"/>
<dbReference type="GO" id="GO:0034626">
    <property type="term" value="P:fatty acid elongation, polyunsaturated fatty acid"/>
    <property type="evidence" value="ECO:0000318"/>
    <property type="project" value="GO_Central"/>
</dbReference>
<evidence type="ECO:0000256" key="5">
    <source>
        <dbReference type="ARBA" id="ARBA00022832"/>
    </source>
</evidence>
<feature type="transmembrane region" description="Helical" evidence="10">
    <location>
        <begin position="64"/>
        <end position="86"/>
    </location>
</feature>
<dbReference type="InParanoid" id="A0A7M7PMK3"/>
<name>A0A7M7PMK3_STRPU</name>
<dbReference type="PANTHER" id="PTHR11157">
    <property type="entry name" value="FATTY ACID ACYL TRANSFERASE-RELATED"/>
    <property type="match status" value="1"/>
</dbReference>
<keyword evidence="8 10" id="KW-0472">Membrane</keyword>
<evidence type="ECO:0000256" key="4">
    <source>
        <dbReference type="ARBA" id="ARBA00022692"/>
    </source>
</evidence>
<feature type="transmembrane region" description="Helical" evidence="10">
    <location>
        <begin position="145"/>
        <end position="163"/>
    </location>
</feature>
<comment type="catalytic activity">
    <reaction evidence="10">
        <text>a very-long-chain acyl-CoA + malonyl-CoA + H(+) = a very-long-chain 3-oxoacyl-CoA + CO2 + CoA</text>
        <dbReference type="Rhea" id="RHEA:32727"/>
        <dbReference type="ChEBI" id="CHEBI:15378"/>
        <dbReference type="ChEBI" id="CHEBI:16526"/>
        <dbReference type="ChEBI" id="CHEBI:57287"/>
        <dbReference type="ChEBI" id="CHEBI:57384"/>
        <dbReference type="ChEBI" id="CHEBI:90725"/>
        <dbReference type="ChEBI" id="CHEBI:90736"/>
        <dbReference type="EC" id="2.3.1.199"/>
    </reaction>
</comment>
<proteinExistence type="inferred from homology"/>
<evidence type="ECO:0000256" key="6">
    <source>
        <dbReference type="ARBA" id="ARBA00022989"/>
    </source>
</evidence>
<evidence type="ECO:0000256" key="9">
    <source>
        <dbReference type="ARBA" id="ARBA00023160"/>
    </source>
</evidence>
<comment type="subcellular location">
    <subcellularLocation>
        <location evidence="1">Membrane</location>
        <topology evidence="1">Multi-pass membrane protein</topology>
    </subcellularLocation>
</comment>
<dbReference type="GO" id="GO:0042761">
    <property type="term" value="P:very long-chain fatty acid biosynthetic process"/>
    <property type="evidence" value="ECO:0000318"/>
    <property type="project" value="GO_Central"/>
</dbReference>
<evidence type="ECO:0000256" key="10">
    <source>
        <dbReference type="RuleBase" id="RU361115"/>
    </source>
</evidence>
<feature type="transmembrane region" description="Helical" evidence="10">
    <location>
        <begin position="106"/>
        <end position="124"/>
    </location>
</feature>
<dbReference type="KEGG" id="spu:589463"/>
<dbReference type="InterPro" id="IPR002076">
    <property type="entry name" value="ELO_fam"/>
</dbReference>
<feature type="transmembrane region" description="Helical" evidence="10">
    <location>
        <begin position="34"/>
        <end position="52"/>
    </location>
</feature>
<keyword evidence="6 10" id="KW-1133">Transmembrane helix</keyword>
<keyword evidence="12" id="KW-1185">Reference proteome</keyword>
<reference evidence="11" key="2">
    <citation type="submission" date="2021-01" db="UniProtKB">
        <authorList>
            <consortium name="EnsemblMetazoa"/>
        </authorList>
    </citation>
    <scope>IDENTIFICATION</scope>
</reference>
<sequence length="282" mass="32963">MLNSTWFEVLTVPWEIETLFDPLPWQQWMRREGMILWIACTAIYLTFIFQGAKFMETRPKFELRLLLVIWNSVLTVFSMLSAWRLTIAAYELVSKAEMWNSLVCGPNYYAPGGVSAFWLLLFAFSKVAEYGDTVFIVLRKSKLILLHWFHHILTFLVGFHTFAYSNPTLFISALMNVYIHSLMYFYYVVRILGVRVPKRLSMILTTIQIIQLIIGTYVQFYAAWIYFFGGHPCELDLFGVVVGSFGYGSVCLLFIDFFVKSYIMKGNRQERSSLKVETHKDR</sequence>
<dbReference type="EnsemblMetazoa" id="XM_030997081">
    <property type="protein sequence ID" value="XP_030852941"/>
    <property type="gene ID" value="LOC589463"/>
</dbReference>
<evidence type="ECO:0000256" key="1">
    <source>
        <dbReference type="ARBA" id="ARBA00004141"/>
    </source>
</evidence>
<dbReference type="Pfam" id="PF01151">
    <property type="entry name" value="ELO"/>
    <property type="match status" value="1"/>
</dbReference>
<dbReference type="OMA" id="PCELDLF"/>
<protein>
    <recommendedName>
        <fullName evidence="10">Elongation of very long chain fatty acids protein</fullName>
        <ecNumber evidence="10">2.3.1.199</ecNumber>
    </recommendedName>
    <alternativeName>
        <fullName evidence="10">Very-long-chain 3-oxoacyl-CoA synthase</fullName>
    </alternativeName>
</protein>
<comment type="similarity">
    <text evidence="10">Belongs to the ELO family.</text>
</comment>
<dbReference type="GO" id="GO:0030148">
    <property type="term" value="P:sphingolipid biosynthetic process"/>
    <property type="evidence" value="ECO:0000318"/>
    <property type="project" value="GO_Central"/>
</dbReference>
<feature type="transmembrane region" description="Helical" evidence="10">
    <location>
        <begin position="237"/>
        <end position="259"/>
    </location>
</feature>